<evidence type="ECO:0000256" key="13">
    <source>
        <dbReference type="ARBA" id="ARBA00023180"/>
    </source>
</evidence>
<keyword evidence="8" id="KW-0735">Signal-anchor</keyword>
<proteinExistence type="predicted"/>
<name>A0ABU9BQ46_9BURK</name>
<dbReference type="InterPro" id="IPR043538">
    <property type="entry name" value="XYLT"/>
</dbReference>
<dbReference type="RefSeq" id="WP_341425003.1">
    <property type="nucleotide sequence ID" value="NZ_JBBUTG010000003.1"/>
</dbReference>
<sequence length="558" mass="63370">MVPLNDAALRGRRPRLALLMLCHEAPAAVAKRLNALFFRHPDVTTYIHYDGGRSAAHRAELRRLLPEDGRYRFVESPVACNWGDYTLVEATRRLIESALQDGDFLADHLVLLSTSCVPYRPVSSLQAYLKERPDTEFIQAHDPQHGRWVQGGLESERFEYYFPFNYRTRRPWFEWLTERQREFRVRRRVPDGLSVRFGSQWFCLTRATAARVATELGRPAIRRWLRWCWIPDEFAIQTLVTKFCPPAKVAGFNLTYYEFGPTGQPLVLENGHLEHLLEQPFFFARKLAPEATVLTDALSARAGEPESDLSYFDRVGVPTSRYVRHLGEVATGAARRAHVGTPENGEQGVLGTNTRRYYVLRASSRAWLRALLRRARTVERLPIYDAPFEADAARIAGAEAYRGFHPMDRYRRDHDPAAYLLELVESDPLQPAAWGLDLKQPGWARKAIRADTRATVVDVDPLLSREQRAATMLSELDRSSDASTIQQVLQAMRDGSPLPDDAFLLGSVRPPACQTVALRDLGPELGDATLLALRTAYHALDPAPYHVSPGAAWRQFWK</sequence>
<evidence type="ECO:0000256" key="8">
    <source>
        <dbReference type="ARBA" id="ARBA00022968"/>
    </source>
</evidence>
<keyword evidence="7" id="KW-0256">Endoplasmic reticulum</keyword>
<keyword evidence="3" id="KW-0328">Glycosyltransferase</keyword>
<evidence type="ECO:0000256" key="9">
    <source>
        <dbReference type="ARBA" id="ARBA00022989"/>
    </source>
</evidence>
<keyword evidence="12" id="KW-1015">Disulfide bond</keyword>
<reference evidence="15 16" key="1">
    <citation type="submission" date="2024-04" db="EMBL/GenBank/DDBJ databases">
        <title>Novel species of the genus Ideonella isolated from streams.</title>
        <authorList>
            <person name="Lu H."/>
        </authorList>
    </citation>
    <scope>NUCLEOTIDE SEQUENCE [LARGE SCALE GENOMIC DNA]</scope>
    <source>
        <strain evidence="15 16">DXS29W</strain>
    </source>
</reference>
<dbReference type="InterPro" id="IPR003406">
    <property type="entry name" value="Glyco_trans_14"/>
</dbReference>
<keyword evidence="4" id="KW-0808">Transferase</keyword>
<protein>
    <recommendedName>
        <fullName evidence="14">Peptide O-xylosyltransferase</fullName>
    </recommendedName>
</protein>
<evidence type="ECO:0000256" key="3">
    <source>
        <dbReference type="ARBA" id="ARBA00022676"/>
    </source>
</evidence>
<dbReference type="Pfam" id="PF02485">
    <property type="entry name" value="Branch"/>
    <property type="match status" value="1"/>
</dbReference>
<keyword evidence="6" id="KW-0479">Metal-binding</keyword>
<gene>
    <name evidence="15" type="ORF">AACH06_07370</name>
</gene>
<dbReference type="EMBL" id="JBBUTG010000003">
    <property type="protein sequence ID" value="MEK8030643.1"/>
    <property type="molecule type" value="Genomic_DNA"/>
</dbReference>
<evidence type="ECO:0000256" key="5">
    <source>
        <dbReference type="ARBA" id="ARBA00022692"/>
    </source>
</evidence>
<keyword evidence="5" id="KW-0812">Transmembrane</keyword>
<evidence type="ECO:0000256" key="14">
    <source>
        <dbReference type="ARBA" id="ARBA00042865"/>
    </source>
</evidence>
<comment type="caution">
    <text evidence="15">The sequence shown here is derived from an EMBL/GenBank/DDBJ whole genome shotgun (WGS) entry which is preliminary data.</text>
</comment>
<keyword evidence="10" id="KW-0333">Golgi apparatus</keyword>
<evidence type="ECO:0000256" key="7">
    <source>
        <dbReference type="ARBA" id="ARBA00022824"/>
    </source>
</evidence>
<evidence type="ECO:0000256" key="1">
    <source>
        <dbReference type="ARBA" id="ARBA00004323"/>
    </source>
</evidence>
<evidence type="ECO:0000313" key="16">
    <source>
        <dbReference type="Proteomes" id="UP001371218"/>
    </source>
</evidence>
<evidence type="ECO:0000256" key="10">
    <source>
        <dbReference type="ARBA" id="ARBA00023034"/>
    </source>
</evidence>
<keyword evidence="13" id="KW-0325">Glycoprotein</keyword>
<keyword evidence="9" id="KW-1133">Transmembrane helix</keyword>
<keyword evidence="11" id="KW-0472">Membrane</keyword>
<keyword evidence="16" id="KW-1185">Reference proteome</keyword>
<evidence type="ECO:0000256" key="12">
    <source>
        <dbReference type="ARBA" id="ARBA00023157"/>
    </source>
</evidence>
<evidence type="ECO:0000256" key="4">
    <source>
        <dbReference type="ARBA" id="ARBA00022679"/>
    </source>
</evidence>
<evidence type="ECO:0000256" key="2">
    <source>
        <dbReference type="ARBA" id="ARBA00004648"/>
    </source>
</evidence>
<comment type="subcellular location">
    <subcellularLocation>
        <location evidence="2">Endoplasmic reticulum membrane</location>
        <topology evidence="2">Single-pass type II membrane protein</topology>
    </subcellularLocation>
    <subcellularLocation>
        <location evidence="1">Golgi apparatus membrane</location>
        <topology evidence="1">Single-pass type II membrane protein</topology>
    </subcellularLocation>
</comment>
<accession>A0ABU9BQ46</accession>
<dbReference type="PANTHER" id="PTHR46025">
    <property type="entry name" value="XYLOSYLTRANSFERASE OXT"/>
    <property type="match status" value="1"/>
</dbReference>
<evidence type="ECO:0000256" key="6">
    <source>
        <dbReference type="ARBA" id="ARBA00022723"/>
    </source>
</evidence>
<dbReference type="PANTHER" id="PTHR46025:SF3">
    <property type="entry name" value="XYLOSYLTRANSFERASE OXT"/>
    <property type="match status" value="1"/>
</dbReference>
<evidence type="ECO:0000313" key="15">
    <source>
        <dbReference type="EMBL" id="MEK8030643.1"/>
    </source>
</evidence>
<evidence type="ECO:0000256" key="11">
    <source>
        <dbReference type="ARBA" id="ARBA00023136"/>
    </source>
</evidence>
<organism evidence="15 16">
    <name type="scientific">Ideonella lacteola</name>
    <dbReference type="NCBI Taxonomy" id="2984193"/>
    <lineage>
        <taxon>Bacteria</taxon>
        <taxon>Pseudomonadati</taxon>
        <taxon>Pseudomonadota</taxon>
        <taxon>Betaproteobacteria</taxon>
        <taxon>Burkholderiales</taxon>
        <taxon>Sphaerotilaceae</taxon>
        <taxon>Ideonella</taxon>
    </lineage>
</organism>
<dbReference type="Proteomes" id="UP001371218">
    <property type="component" value="Unassembled WGS sequence"/>
</dbReference>